<keyword evidence="3" id="KW-0732">Signal</keyword>
<protein>
    <submittedName>
        <fullName evidence="5">Xylose ABC transporter, periplasmic xylose-binding protein XylF</fullName>
    </submittedName>
</protein>
<sequence>MSQAMKFFLGIFVLLSFFSCSKQESYTVGYLNPSADRYRFVSEGNYMAEKLREMGHEVIIKSGEDDGAIQLSQGYELLDMGVDALVIAPVNGNTIAPLVREAQSRGVKVIAYNRLINNADFDLYVTGDNRDNARLFCETALEHKPSGNYVVFAGDRFDRNGMELKQHIDSLLKPHIASGNVNLLYETHMEGWNRERAAFEMQQVIDAYGTDIDVVIACNDPMGMGALEVLKQYDAHHGVIITGQDALQEAVQSIYQGEMFMTIYHPHQILGVKTAELVDALLKGERPSGLTAVTTFNGAANIATVNIPSVKVTKENIEEVLIQSGEYAWTDIR</sequence>
<dbReference type="SUPFAM" id="SSF53822">
    <property type="entry name" value="Periplasmic binding protein-like I"/>
    <property type="match status" value="1"/>
</dbReference>
<keyword evidence="6" id="KW-1185">Reference proteome</keyword>
<organism evidence="5 6">
    <name type="scientific">Geofilum rubicundum JCM 15548</name>
    <dbReference type="NCBI Taxonomy" id="1236989"/>
    <lineage>
        <taxon>Bacteria</taxon>
        <taxon>Pseudomonadati</taxon>
        <taxon>Bacteroidota</taxon>
        <taxon>Bacteroidia</taxon>
        <taxon>Marinilabiliales</taxon>
        <taxon>Marinilabiliaceae</taxon>
        <taxon>Geofilum</taxon>
    </lineage>
</organism>
<name>A0A0E9LWT8_9BACT</name>
<dbReference type="InterPro" id="IPR028082">
    <property type="entry name" value="Peripla_BP_I"/>
</dbReference>
<evidence type="ECO:0000313" key="5">
    <source>
        <dbReference type="EMBL" id="GAO29773.1"/>
    </source>
</evidence>
<dbReference type="Proteomes" id="UP000032900">
    <property type="component" value="Unassembled WGS sequence"/>
</dbReference>
<dbReference type="AlphaFoldDB" id="A0A0E9LWT8"/>
<dbReference type="RefSeq" id="WP_062124336.1">
    <property type="nucleotide sequence ID" value="NZ_BAZW01000013.1"/>
</dbReference>
<proteinExistence type="inferred from homology"/>
<feature type="domain" description="Periplasmic binding protein" evidence="4">
    <location>
        <begin position="29"/>
        <end position="285"/>
    </location>
</feature>
<dbReference type="Gene3D" id="3.40.50.2300">
    <property type="match status" value="2"/>
</dbReference>
<evidence type="ECO:0000256" key="2">
    <source>
        <dbReference type="ARBA" id="ARBA00007639"/>
    </source>
</evidence>
<dbReference type="GO" id="GO:0030246">
    <property type="term" value="F:carbohydrate binding"/>
    <property type="evidence" value="ECO:0007669"/>
    <property type="project" value="TreeGrafter"/>
</dbReference>
<comment type="caution">
    <text evidence="5">The sequence shown here is derived from an EMBL/GenBank/DDBJ whole genome shotgun (WGS) entry which is preliminary data.</text>
</comment>
<comment type="similarity">
    <text evidence="2">Belongs to the bacterial solute-binding protein 2 family.</text>
</comment>
<dbReference type="PROSITE" id="PS51257">
    <property type="entry name" value="PROKAR_LIPOPROTEIN"/>
    <property type="match status" value="1"/>
</dbReference>
<dbReference type="EMBL" id="BAZW01000013">
    <property type="protein sequence ID" value="GAO29773.1"/>
    <property type="molecule type" value="Genomic_DNA"/>
</dbReference>
<evidence type="ECO:0000259" key="4">
    <source>
        <dbReference type="Pfam" id="PF13407"/>
    </source>
</evidence>
<dbReference type="PANTHER" id="PTHR30036:SF1">
    <property type="entry name" value="D-XYLOSE-BINDING PERIPLASMIC PROTEIN"/>
    <property type="match status" value="1"/>
</dbReference>
<accession>A0A0E9LWT8</accession>
<evidence type="ECO:0000256" key="3">
    <source>
        <dbReference type="ARBA" id="ARBA00022729"/>
    </source>
</evidence>
<dbReference type="PANTHER" id="PTHR30036">
    <property type="entry name" value="D-XYLOSE-BINDING PERIPLASMIC PROTEIN"/>
    <property type="match status" value="1"/>
</dbReference>
<gene>
    <name evidence="5" type="ORF">JCM15548_11999</name>
</gene>
<reference evidence="5 6" key="1">
    <citation type="journal article" date="2015" name="Microbes Environ.">
        <title>Distribution and evolution of nitrogen fixation genes in the phylum bacteroidetes.</title>
        <authorList>
            <person name="Inoue J."/>
            <person name="Oshima K."/>
            <person name="Suda W."/>
            <person name="Sakamoto M."/>
            <person name="Iino T."/>
            <person name="Noda S."/>
            <person name="Hongoh Y."/>
            <person name="Hattori M."/>
            <person name="Ohkuma M."/>
        </authorList>
    </citation>
    <scope>NUCLEOTIDE SEQUENCE [LARGE SCALE GENOMIC DNA]</scope>
    <source>
        <strain evidence="5">JCM 15548</strain>
    </source>
</reference>
<dbReference type="Pfam" id="PF13407">
    <property type="entry name" value="Peripla_BP_4"/>
    <property type="match status" value="1"/>
</dbReference>
<comment type="subcellular location">
    <subcellularLocation>
        <location evidence="1">Cell envelope</location>
    </subcellularLocation>
</comment>
<evidence type="ECO:0000256" key="1">
    <source>
        <dbReference type="ARBA" id="ARBA00004196"/>
    </source>
</evidence>
<dbReference type="InterPro" id="IPR025997">
    <property type="entry name" value="SBP_2_dom"/>
</dbReference>
<evidence type="ECO:0000313" key="6">
    <source>
        <dbReference type="Proteomes" id="UP000032900"/>
    </source>
</evidence>
<dbReference type="InterPro" id="IPR050555">
    <property type="entry name" value="Bact_Solute-Bind_Prot2"/>
</dbReference>
<dbReference type="STRING" id="1236989.JCM15548_11999"/>
<dbReference type="GO" id="GO:0030288">
    <property type="term" value="C:outer membrane-bounded periplasmic space"/>
    <property type="evidence" value="ECO:0007669"/>
    <property type="project" value="TreeGrafter"/>
</dbReference>
<dbReference type="OrthoDB" id="9773673at2"/>